<dbReference type="AlphaFoldDB" id="A0A2P2PNM3"/>
<sequence length="39" mass="4531">MIKAMKKWVRLHTFDPSADSTVLESHAQGHLCMINHCYM</sequence>
<organism evidence="1">
    <name type="scientific">Rhizophora mucronata</name>
    <name type="common">Asiatic mangrove</name>
    <dbReference type="NCBI Taxonomy" id="61149"/>
    <lineage>
        <taxon>Eukaryota</taxon>
        <taxon>Viridiplantae</taxon>
        <taxon>Streptophyta</taxon>
        <taxon>Embryophyta</taxon>
        <taxon>Tracheophyta</taxon>
        <taxon>Spermatophyta</taxon>
        <taxon>Magnoliopsida</taxon>
        <taxon>eudicotyledons</taxon>
        <taxon>Gunneridae</taxon>
        <taxon>Pentapetalae</taxon>
        <taxon>rosids</taxon>
        <taxon>fabids</taxon>
        <taxon>Malpighiales</taxon>
        <taxon>Rhizophoraceae</taxon>
        <taxon>Rhizophora</taxon>
    </lineage>
</organism>
<name>A0A2P2PNM3_RHIMU</name>
<accession>A0A2P2PNM3</accession>
<protein>
    <submittedName>
        <fullName evidence="1">Uncharacterized protein</fullName>
    </submittedName>
</protein>
<evidence type="ECO:0000313" key="1">
    <source>
        <dbReference type="EMBL" id="MBX56219.1"/>
    </source>
</evidence>
<reference evidence="1" key="1">
    <citation type="submission" date="2018-02" db="EMBL/GenBank/DDBJ databases">
        <title>Rhizophora mucronata_Transcriptome.</title>
        <authorList>
            <person name="Meera S.P."/>
            <person name="Sreeshan A."/>
            <person name="Augustine A."/>
        </authorList>
    </citation>
    <scope>NUCLEOTIDE SEQUENCE</scope>
    <source>
        <tissue evidence="1">Leaf</tissue>
    </source>
</reference>
<dbReference type="EMBL" id="GGEC01075735">
    <property type="protein sequence ID" value="MBX56219.1"/>
    <property type="molecule type" value="Transcribed_RNA"/>
</dbReference>
<proteinExistence type="predicted"/>